<dbReference type="RefSeq" id="XP_009022359.1">
    <property type="nucleotide sequence ID" value="XM_009024111.1"/>
</dbReference>
<dbReference type="Pfam" id="PF01344">
    <property type="entry name" value="Kelch_1"/>
    <property type="match status" value="1"/>
</dbReference>
<organism evidence="3 4">
    <name type="scientific">Helobdella robusta</name>
    <name type="common">Californian leech</name>
    <dbReference type="NCBI Taxonomy" id="6412"/>
    <lineage>
        <taxon>Eukaryota</taxon>
        <taxon>Metazoa</taxon>
        <taxon>Spiralia</taxon>
        <taxon>Lophotrochozoa</taxon>
        <taxon>Annelida</taxon>
        <taxon>Clitellata</taxon>
        <taxon>Hirudinea</taxon>
        <taxon>Rhynchobdellida</taxon>
        <taxon>Glossiphoniidae</taxon>
        <taxon>Helobdella</taxon>
    </lineage>
</organism>
<dbReference type="HOGENOM" id="CLU_2284427_0_0_1"/>
<dbReference type="Gene3D" id="2.120.10.80">
    <property type="entry name" value="Kelch-type beta propeller"/>
    <property type="match status" value="1"/>
</dbReference>
<accession>T1EH76</accession>
<evidence type="ECO:0000313" key="3">
    <source>
        <dbReference type="EnsemblMetazoa" id="HelroP125934"/>
    </source>
</evidence>
<dbReference type="EMBL" id="KB097106">
    <property type="protein sequence ID" value="ESN99600.1"/>
    <property type="molecule type" value="Genomic_DNA"/>
</dbReference>
<dbReference type="InParanoid" id="T1EH76"/>
<evidence type="ECO:0000256" key="1">
    <source>
        <dbReference type="ARBA" id="ARBA00022441"/>
    </source>
</evidence>
<evidence type="ECO:0000313" key="2">
    <source>
        <dbReference type="EMBL" id="ESN99600.1"/>
    </source>
</evidence>
<dbReference type="PANTHER" id="PTHR47196:SF1">
    <property type="entry name" value="KELCH DOMAIN-CONTAINING PROTEIN 9"/>
    <property type="match status" value="1"/>
</dbReference>
<sequence length="102" mass="11302">SPALSYHASVVLQDRYLVLIGGWNGKSRTSDLNIYDGAQEKWLPCETHGFPIGSGLSSHTANLLSNGKILVVGREGFLKTQRRFASMFLISSNPERGEFIYK</sequence>
<evidence type="ECO:0000313" key="4">
    <source>
        <dbReference type="Proteomes" id="UP000015101"/>
    </source>
</evidence>
<gene>
    <name evidence="3" type="primary">20195926</name>
    <name evidence="2" type="ORF">HELRODRAFT_125934</name>
</gene>
<keyword evidence="1" id="KW-0880">Kelch repeat</keyword>
<dbReference type="KEGG" id="hro:HELRODRAFT_125934"/>
<protein>
    <submittedName>
        <fullName evidence="2 3">Uncharacterized protein</fullName>
    </submittedName>
</protein>
<reference evidence="4" key="1">
    <citation type="submission" date="2012-12" db="EMBL/GenBank/DDBJ databases">
        <authorList>
            <person name="Hellsten U."/>
            <person name="Grimwood J."/>
            <person name="Chapman J.A."/>
            <person name="Shapiro H."/>
            <person name="Aerts A."/>
            <person name="Otillar R.P."/>
            <person name="Terry A.Y."/>
            <person name="Boore J.L."/>
            <person name="Simakov O."/>
            <person name="Marletaz F."/>
            <person name="Cho S.-J."/>
            <person name="Edsinger-Gonzales E."/>
            <person name="Havlak P."/>
            <person name="Kuo D.-H."/>
            <person name="Larsson T."/>
            <person name="Lv J."/>
            <person name="Arendt D."/>
            <person name="Savage R."/>
            <person name="Osoegawa K."/>
            <person name="de Jong P."/>
            <person name="Lindberg D.R."/>
            <person name="Seaver E.C."/>
            <person name="Weisblat D.A."/>
            <person name="Putnam N.H."/>
            <person name="Grigoriev I.V."/>
            <person name="Rokhsar D.S."/>
        </authorList>
    </citation>
    <scope>NUCLEOTIDE SEQUENCE</scope>
</reference>
<proteinExistence type="predicted"/>
<dbReference type="InterPro" id="IPR015915">
    <property type="entry name" value="Kelch-typ_b-propeller"/>
</dbReference>
<dbReference type="InterPro" id="IPR011043">
    <property type="entry name" value="Gal_Oxase/kelch_b-propeller"/>
</dbReference>
<dbReference type="CTD" id="20195926"/>
<dbReference type="OrthoDB" id="10251809at2759"/>
<dbReference type="eggNOG" id="KOG0379">
    <property type="taxonomic scope" value="Eukaryota"/>
</dbReference>
<dbReference type="InterPro" id="IPR006652">
    <property type="entry name" value="Kelch_1"/>
</dbReference>
<name>T1EH76_HELRO</name>
<dbReference type="AlphaFoldDB" id="T1EH76"/>
<reference evidence="2 4" key="2">
    <citation type="journal article" date="2013" name="Nature">
        <title>Insights into bilaterian evolution from three spiralian genomes.</title>
        <authorList>
            <person name="Simakov O."/>
            <person name="Marletaz F."/>
            <person name="Cho S.J."/>
            <person name="Edsinger-Gonzales E."/>
            <person name="Havlak P."/>
            <person name="Hellsten U."/>
            <person name="Kuo D.H."/>
            <person name="Larsson T."/>
            <person name="Lv J."/>
            <person name="Arendt D."/>
            <person name="Savage R."/>
            <person name="Osoegawa K."/>
            <person name="de Jong P."/>
            <person name="Grimwood J."/>
            <person name="Chapman J.A."/>
            <person name="Shapiro H."/>
            <person name="Aerts A."/>
            <person name="Otillar R.P."/>
            <person name="Terry A.Y."/>
            <person name="Boore J.L."/>
            <person name="Grigoriev I.V."/>
            <person name="Lindberg D.R."/>
            <person name="Seaver E.C."/>
            <person name="Weisblat D.A."/>
            <person name="Putnam N.H."/>
            <person name="Rokhsar D.S."/>
        </authorList>
    </citation>
    <scope>NUCLEOTIDE SEQUENCE</scope>
</reference>
<dbReference type="SUPFAM" id="SSF50965">
    <property type="entry name" value="Galactose oxidase, central domain"/>
    <property type="match status" value="1"/>
</dbReference>
<dbReference type="PANTHER" id="PTHR47196">
    <property type="entry name" value="KELCH DOMAIN-CONTAINING PROTEIN 9"/>
    <property type="match status" value="1"/>
</dbReference>
<dbReference type="EnsemblMetazoa" id="HelroT125934">
    <property type="protein sequence ID" value="HelroP125934"/>
    <property type="gene ID" value="HelroG125934"/>
</dbReference>
<dbReference type="EMBL" id="AMQM01005832">
    <property type="status" value="NOT_ANNOTATED_CDS"/>
    <property type="molecule type" value="Genomic_DNA"/>
</dbReference>
<dbReference type="Proteomes" id="UP000015101">
    <property type="component" value="Unassembled WGS sequence"/>
</dbReference>
<keyword evidence="4" id="KW-1185">Reference proteome</keyword>
<reference evidence="3" key="3">
    <citation type="submission" date="2015-06" db="UniProtKB">
        <authorList>
            <consortium name="EnsemblMetazoa"/>
        </authorList>
    </citation>
    <scope>IDENTIFICATION</scope>
</reference>
<dbReference type="GeneID" id="20195926"/>
<dbReference type="InterPro" id="IPR042941">
    <property type="entry name" value="KLDC9"/>
</dbReference>